<evidence type="ECO:0000313" key="2">
    <source>
        <dbReference type="EMBL" id="OGY36025.1"/>
    </source>
</evidence>
<evidence type="ECO:0000313" key="3">
    <source>
        <dbReference type="Proteomes" id="UP000177941"/>
    </source>
</evidence>
<dbReference type="Proteomes" id="UP000177941">
    <property type="component" value="Unassembled WGS sequence"/>
</dbReference>
<organism evidence="2 3">
    <name type="scientific">Candidatus Andersenbacteria bacterium RIFCSPHIGHO2_12_FULL_45_11b</name>
    <dbReference type="NCBI Taxonomy" id="1797282"/>
    <lineage>
        <taxon>Bacteria</taxon>
        <taxon>Candidatus Anderseniibacteriota</taxon>
    </lineage>
</organism>
<sequence>MADTEETLGQRIRRARKTLQKTQQEIAIALGIMQSQLYQWEKEKQPVPKKHFEAISLTLNIPLEEIKKCAANWIPPAKREMFELKNNYFLVDVLPLMKTICSHFEKDSGQAITIEDLKFLLETQTLLPSPISPALIDELLKNRHSAK</sequence>
<dbReference type="AlphaFoldDB" id="A0A1G1X7R7"/>
<evidence type="ECO:0000259" key="1">
    <source>
        <dbReference type="PROSITE" id="PS50943"/>
    </source>
</evidence>
<dbReference type="Pfam" id="PF12844">
    <property type="entry name" value="HTH_19"/>
    <property type="match status" value="1"/>
</dbReference>
<dbReference type="SMART" id="SM00530">
    <property type="entry name" value="HTH_XRE"/>
    <property type="match status" value="1"/>
</dbReference>
<reference evidence="2 3" key="1">
    <citation type="journal article" date="2016" name="Nat. Commun.">
        <title>Thousands of microbial genomes shed light on interconnected biogeochemical processes in an aquifer system.</title>
        <authorList>
            <person name="Anantharaman K."/>
            <person name="Brown C.T."/>
            <person name="Hug L.A."/>
            <person name="Sharon I."/>
            <person name="Castelle C.J."/>
            <person name="Probst A.J."/>
            <person name="Thomas B.C."/>
            <person name="Singh A."/>
            <person name="Wilkins M.J."/>
            <person name="Karaoz U."/>
            <person name="Brodie E.L."/>
            <person name="Williams K.H."/>
            <person name="Hubbard S.S."/>
            <person name="Banfield J.F."/>
        </authorList>
    </citation>
    <scope>NUCLEOTIDE SEQUENCE [LARGE SCALE GENOMIC DNA]</scope>
</reference>
<comment type="caution">
    <text evidence="2">The sequence shown here is derived from an EMBL/GenBank/DDBJ whole genome shotgun (WGS) entry which is preliminary data.</text>
</comment>
<name>A0A1G1X7R7_9BACT</name>
<feature type="domain" description="HTH cro/C1-type" evidence="1">
    <location>
        <begin position="12"/>
        <end position="66"/>
    </location>
</feature>
<protein>
    <recommendedName>
        <fullName evidence="1">HTH cro/C1-type domain-containing protein</fullName>
    </recommendedName>
</protein>
<dbReference type="EMBL" id="MHHS01000040">
    <property type="protein sequence ID" value="OGY36025.1"/>
    <property type="molecule type" value="Genomic_DNA"/>
</dbReference>
<proteinExistence type="predicted"/>
<dbReference type="SUPFAM" id="SSF47413">
    <property type="entry name" value="lambda repressor-like DNA-binding domains"/>
    <property type="match status" value="1"/>
</dbReference>
<dbReference type="CDD" id="cd00093">
    <property type="entry name" value="HTH_XRE"/>
    <property type="match status" value="1"/>
</dbReference>
<dbReference type="Gene3D" id="1.10.260.40">
    <property type="entry name" value="lambda repressor-like DNA-binding domains"/>
    <property type="match status" value="1"/>
</dbReference>
<gene>
    <name evidence="2" type="ORF">A3E36_04370</name>
</gene>
<dbReference type="GO" id="GO:0003677">
    <property type="term" value="F:DNA binding"/>
    <property type="evidence" value="ECO:0007669"/>
    <property type="project" value="InterPro"/>
</dbReference>
<dbReference type="InterPro" id="IPR010982">
    <property type="entry name" value="Lambda_DNA-bd_dom_sf"/>
</dbReference>
<dbReference type="PROSITE" id="PS50943">
    <property type="entry name" value="HTH_CROC1"/>
    <property type="match status" value="1"/>
</dbReference>
<dbReference type="InterPro" id="IPR001387">
    <property type="entry name" value="Cro/C1-type_HTH"/>
</dbReference>
<accession>A0A1G1X7R7</accession>